<name>A0AAJ0BYC1_9PEZI</name>
<sequence>MIPTATVKARAKKLLAMTTPFVQPPDCTDVFSTTDIVTSFYWGNYSETTLHVSISGPDGSRFTSCQPSGWANVAPQSRFHFSPAVCPSGWTAYHLEPFQTVTPAITTAYCCASEIGETPSVPTTAEGTVSETTVSEATVTERALLTYYPNGVAVHNVYEITWQASDRPTLTPMPPDIPCNDTLRTWVPGSPVAPSSCPTYTNKSEHLPDGPYQFLMIGLPIICILLICACCGTCFHYSRKDRKKQRVLRTQGRVDAISMGNIGGNN</sequence>
<accession>A0AAJ0BYC1</accession>
<evidence type="ECO:0000313" key="2">
    <source>
        <dbReference type="EMBL" id="KAK1764331.1"/>
    </source>
</evidence>
<dbReference type="AlphaFoldDB" id="A0AAJ0BYC1"/>
<evidence type="ECO:0000256" key="1">
    <source>
        <dbReference type="SAM" id="Phobius"/>
    </source>
</evidence>
<organism evidence="2 3">
    <name type="scientific">Phialemonium atrogriseum</name>
    <dbReference type="NCBI Taxonomy" id="1093897"/>
    <lineage>
        <taxon>Eukaryota</taxon>
        <taxon>Fungi</taxon>
        <taxon>Dikarya</taxon>
        <taxon>Ascomycota</taxon>
        <taxon>Pezizomycotina</taxon>
        <taxon>Sordariomycetes</taxon>
        <taxon>Sordariomycetidae</taxon>
        <taxon>Cephalothecales</taxon>
        <taxon>Cephalothecaceae</taxon>
        <taxon>Phialemonium</taxon>
    </lineage>
</organism>
<dbReference type="GeneID" id="85308793"/>
<keyword evidence="1" id="KW-0472">Membrane</keyword>
<proteinExistence type="predicted"/>
<evidence type="ECO:0000313" key="3">
    <source>
        <dbReference type="Proteomes" id="UP001244011"/>
    </source>
</evidence>
<protein>
    <submittedName>
        <fullName evidence="2">Uncharacterized protein</fullName>
    </submittedName>
</protein>
<comment type="caution">
    <text evidence="2">The sequence shown here is derived from an EMBL/GenBank/DDBJ whole genome shotgun (WGS) entry which is preliminary data.</text>
</comment>
<feature type="transmembrane region" description="Helical" evidence="1">
    <location>
        <begin position="212"/>
        <end position="237"/>
    </location>
</feature>
<keyword evidence="1" id="KW-0812">Transmembrane</keyword>
<keyword evidence="1" id="KW-1133">Transmembrane helix</keyword>
<dbReference type="EMBL" id="MU839021">
    <property type="protein sequence ID" value="KAK1764331.1"/>
    <property type="molecule type" value="Genomic_DNA"/>
</dbReference>
<dbReference type="Proteomes" id="UP001244011">
    <property type="component" value="Unassembled WGS sequence"/>
</dbReference>
<reference evidence="2" key="1">
    <citation type="submission" date="2023-06" db="EMBL/GenBank/DDBJ databases">
        <title>Genome-scale phylogeny and comparative genomics of the fungal order Sordariales.</title>
        <authorList>
            <consortium name="Lawrence Berkeley National Laboratory"/>
            <person name="Hensen N."/>
            <person name="Bonometti L."/>
            <person name="Westerberg I."/>
            <person name="Brannstrom I.O."/>
            <person name="Guillou S."/>
            <person name="Cros-Aarteil S."/>
            <person name="Calhoun S."/>
            <person name="Haridas S."/>
            <person name="Kuo A."/>
            <person name="Mondo S."/>
            <person name="Pangilinan J."/>
            <person name="Riley R."/>
            <person name="Labutti K."/>
            <person name="Andreopoulos B."/>
            <person name="Lipzen A."/>
            <person name="Chen C."/>
            <person name="Yanf M."/>
            <person name="Daum C."/>
            <person name="Ng V."/>
            <person name="Clum A."/>
            <person name="Steindorff A."/>
            <person name="Ohm R."/>
            <person name="Martin F."/>
            <person name="Silar P."/>
            <person name="Natvig D."/>
            <person name="Lalanne C."/>
            <person name="Gautier V."/>
            <person name="Ament-Velasquez S.L."/>
            <person name="Kruys A."/>
            <person name="Hutchinson M.I."/>
            <person name="Powell A.J."/>
            <person name="Barry K."/>
            <person name="Miller A.N."/>
            <person name="Grigoriev I.V."/>
            <person name="Debuchy R."/>
            <person name="Gladieux P."/>
            <person name="Thoren M.H."/>
            <person name="Johannesson H."/>
        </authorList>
    </citation>
    <scope>NUCLEOTIDE SEQUENCE</scope>
    <source>
        <strain evidence="2">8032-3</strain>
    </source>
</reference>
<dbReference type="RefSeq" id="XP_060280544.1">
    <property type="nucleotide sequence ID" value="XM_060425606.1"/>
</dbReference>
<keyword evidence="3" id="KW-1185">Reference proteome</keyword>
<gene>
    <name evidence="2" type="ORF">QBC33DRAFT_497975</name>
</gene>